<keyword evidence="2" id="KW-0732">Signal</keyword>
<organism evidence="3 4">
    <name type="scientific">Streptomyces gibsoniae</name>
    <dbReference type="NCBI Taxonomy" id="3075529"/>
    <lineage>
        <taxon>Bacteria</taxon>
        <taxon>Bacillati</taxon>
        <taxon>Actinomycetota</taxon>
        <taxon>Actinomycetes</taxon>
        <taxon>Kitasatosporales</taxon>
        <taxon>Streptomycetaceae</taxon>
        <taxon>Streptomyces</taxon>
    </lineage>
</organism>
<comment type="caution">
    <text evidence="3">The sequence shown here is derived from an EMBL/GenBank/DDBJ whole genome shotgun (WGS) entry which is preliminary data.</text>
</comment>
<feature type="signal peptide" evidence="2">
    <location>
        <begin position="1"/>
        <end position="27"/>
    </location>
</feature>
<feature type="chain" id="PRO_5045960842" description="Peptidase" evidence="2">
    <location>
        <begin position="28"/>
        <end position="343"/>
    </location>
</feature>
<keyword evidence="1" id="KW-1133">Transmembrane helix</keyword>
<evidence type="ECO:0000256" key="1">
    <source>
        <dbReference type="SAM" id="Phobius"/>
    </source>
</evidence>
<dbReference type="EMBL" id="JAVREY010000016">
    <property type="protein sequence ID" value="MDT0464560.1"/>
    <property type="molecule type" value="Genomic_DNA"/>
</dbReference>
<feature type="transmembrane region" description="Helical" evidence="1">
    <location>
        <begin position="311"/>
        <end position="333"/>
    </location>
</feature>
<protein>
    <recommendedName>
        <fullName evidence="5">Peptidase</fullName>
    </recommendedName>
</protein>
<evidence type="ECO:0000256" key="2">
    <source>
        <dbReference type="SAM" id="SignalP"/>
    </source>
</evidence>
<evidence type="ECO:0000313" key="4">
    <source>
        <dbReference type="Proteomes" id="UP001183809"/>
    </source>
</evidence>
<keyword evidence="1" id="KW-0812">Transmembrane</keyword>
<proteinExistence type="predicted"/>
<keyword evidence="4" id="KW-1185">Reference proteome</keyword>
<sequence>MHKYIPVGALCLMALAGTLGGPPSAIASPRVAAAGGPGGQGSFSVRLVDVPASLANDTRARQYIIDNLRPGTTIRRRLEVANTSDGPAGVAMYPSSARIKHGSFIGTFGRRRNELTSWMSLGKRWLRVPAHSTARTSVTIHVPRDAAPGERYGVVWAQVSGGHGPGVTLVNRAGIRVYLSVGGHNPPATRFRVDTMTGERDRAGRAIVRAQVHNTGGRALDLSGFLNLTAVRGSINAGPYPVQLGTTLAPGQSEPVTVMVTDQVANGPWKATLHLKSGLYEETYRARITFPRHSGHGRPARAHAVVAGRSMAFYGGATGLLVGGALLPVTVMLRRRKAAAQST</sequence>
<name>A0ABU2TUJ6_9ACTN</name>
<dbReference type="RefSeq" id="WP_311695823.1">
    <property type="nucleotide sequence ID" value="NZ_JAVREY010000016.1"/>
</dbReference>
<keyword evidence="1" id="KW-0472">Membrane</keyword>
<accession>A0ABU2TUJ6</accession>
<evidence type="ECO:0000313" key="3">
    <source>
        <dbReference type="EMBL" id="MDT0464560.1"/>
    </source>
</evidence>
<reference evidence="4" key="1">
    <citation type="submission" date="2023-07" db="EMBL/GenBank/DDBJ databases">
        <title>30 novel species of actinomycetes from the DSMZ collection.</title>
        <authorList>
            <person name="Nouioui I."/>
        </authorList>
    </citation>
    <scope>NUCLEOTIDE SEQUENCE [LARGE SCALE GENOMIC DNA]</scope>
    <source>
        <strain evidence="4">DSM 41699</strain>
    </source>
</reference>
<evidence type="ECO:0008006" key="5">
    <source>
        <dbReference type="Google" id="ProtNLM"/>
    </source>
</evidence>
<gene>
    <name evidence="3" type="ORF">RM764_16280</name>
</gene>
<dbReference type="Proteomes" id="UP001183809">
    <property type="component" value="Unassembled WGS sequence"/>
</dbReference>